<sequence>MRTINNDPMYLTRGNQPAPLLSSFMCPHNVTCVAYEHV</sequence>
<accession>A0A2U1F3P5</accession>
<proteinExistence type="predicted"/>
<protein>
    <submittedName>
        <fullName evidence="1">Uncharacterized protein</fullName>
    </submittedName>
</protein>
<organism evidence="1 2">
    <name type="scientific">Porphyromonas loveana</name>
    <dbReference type="NCBI Taxonomy" id="1884669"/>
    <lineage>
        <taxon>Bacteria</taxon>
        <taxon>Pseudomonadati</taxon>
        <taxon>Bacteroidota</taxon>
        <taxon>Bacteroidia</taxon>
        <taxon>Bacteroidales</taxon>
        <taxon>Porphyromonadaceae</taxon>
        <taxon>Porphyromonas</taxon>
    </lineage>
</organism>
<evidence type="ECO:0000313" key="2">
    <source>
        <dbReference type="Proteomes" id="UP000245462"/>
    </source>
</evidence>
<dbReference type="Proteomes" id="UP000245462">
    <property type="component" value="Unassembled WGS sequence"/>
</dbReference>
<reference evidence="1 2" key="1">
    <citation type="submission" date="2018-04" db="EMBL/GenBank/DDBJ databases">
        <title>Genomic Encyclopedia of Type Strains, Phase IV (KMG-IV): sequencing the most valuable type-strain genomes for metagenomic binning, comparative biology and taxonomic classification.</title>
        <authorList>
            <person name="Goeker M."/>
        </authorList>
    </citation>
    <scope>NUCLEOTIDE SEQUENCE [LARGE SCALE GENOMIC DNA]</scope>
    <source>
        <strain evidence="1 2">DSM 28520</strain>
    </source>
</reference>
<dbReference type="AlphaFoldDB" id="A0A2U1F3P5"/>
<name>A0A2U1F3P5_9PORP</name>
<dbReference type="EMBL" id="QEKY01000021">
    <property type="protein sequence ID" value="PVZ06796.1"/>
    <property type="molecule type" value="Genomic_DNA"/>
</dbReference>
<comment type="caution">
    <text evidence="1">The sequence shown here is derived from an EMBL/GenBank/DDBJ whole genome shotgun (WGS) entry which is preliminary data.</text>
</comment>
<evidence type="ECO:0000313" key="1">
    <source>
        <dbReference type="EMBL" id="PVZ06796.1"/>
    </source>
</evidence>
<keyword evidence="2" id="KW-1185">Reference proteome</keyword>
<gene>
    <name evidence="1" type="ORF">C7382_12112</name>
</gene>